<keyword evidence="2" id="KW-0540">Nuclease</keyword>
<reference evidence="2 3" key="1">
    <citation type="submission" date="2018-08" db="EMBL/GenBank/DDBJ databases">
        <title>A genome reference for cultivated species of the human gut microbiota.</title>
        <authorList>
            <person name="Zou Y."/>
            <person name="Xue W."/>
            <person name="Luo G."/>
        </authorList>
    </citation>
    <scope>NUCLEOTIDE SEQUENCE [LARGE SCALE GENOMIC DNA]</scope>
    <source>
        <strain evidence="2 3">AF19-4AC</strain>
    </source>
</reference>
<feature type="domain" description="HNH nuclease" evidence="1">
    <location>
        <begin position="8"/>
        <end position="63"/>
    </location>
</feature>
<keyword evidence="2" id="KW-0378">Hydrolase</keyword>
<dbReference type="CDD" id="cd00085">
    <property type="entry name" value="HNHc"/>
    <property type="match status" value="1"/>
</dbReference>
<dbReference type="Proteomes" id="UP000283630">
    <property type="component" value="Unassembled WGS sequence"/>
</dbReference>
<dbReference type="SMART" id="SM00507">
    <property type="entry name" value="HNHc"/>
    <property type="match status" value="1"/>
</dbReference>
<dbReference type="EMBL" id="QRWH01000014">
    <property type="protein sequence ID" value="RGT07431.1"/>
    <property type="molecule type" value="Genomic_DNA"/>
</dbReference>
<sequence length="104" mass="12280">MGYRDTYFSKNDAYDNNNGWYKCVKCGRSFRKGDMDIDHIIPRKYGGSDREGNLQCICKHCNRSKQASMKDTPRDLLNSTKRIAKREINERKMIFDIARDKDDF</sequence>
<evidence type="ECO:0000313" key="2">
    <source>
        <dbReference type="EMBL" id="RGT07431.1"/>
    </source>
</evidence>
<comment type="caution">
    <text evidence="2">The sequence shown here is derived from an EMBL/GenBank/DDBJ whole genome shotgun (WGS) entry which is preliminary data.</text>
</comment>
<dbReference type="AlphaFoldDB" id="A0A412MBY2"/>
<proteinExistence type="predicted"/>
<dbReference type="InterPro" id="IPR003615">
    <property type="entry name" value="HNH_nuc"/>
</dbReference>
<accession>A0A412MBY2</accession>
<protein>
    <submittedName>
        <fullName evidence="2">HNH endonuclease</fullName>
    </submittedName>
</protein>
<dbReference type="Pfam" id="PF01844">
    <property type="entry name" value="HNH"/>
    <property type="match status" value="1"/>
</dbReference>
<keyword evidence="2" id="KW-0255">Endonuclease</keyword>
<organism evidence="2 3">
    <name type="scientific">Dorea formicigenerans</name>
    <dbReference type="NCBI Taxonomy" id="39486"/>
    <lineage>
        <taxon>Bacteria</taxon>
        <taxon>Bacillati</taxon>
        <taxon>Bacillota</taxon>
        <taxon>Clostridia</taxon>
        <taxon>Lachnospirales</taxon>
        <taxon>Lachnospiraceae</taxon>
        <taxon>Dorea</taxon>
    </lineage>
</organism>
<dbReference type="InterPro" id="IPR002711">
    <property type="entry name" value="HNH"/>
</dbReference>
<gene>
    <name evidence="2" type="ORF">DWX53_12550</name>
</gene>
<dbReference type="GO" id="GO:0008270">
    <property type="term" value="F:zinc ion binding"/>
    <property type="evidence" value="ECO:0007669"/>
    <property type="project" value="InterPro"/>
</dbReference>
<name>A0A412MBY2_9FIRM</name>
<dbReference type="Gene3D" id="1.10.30.50">
    <property type="match status" value="1"/>
</dbReference>
<dbReference type="GO" id="GO:0003676">
    <property type="term" value="F:nucleic acid binding"/>
    <property type="evidence" value="ECO:0007669"/>
    <property type="project" value="InterPro"/>
</dbReference>
<evidence type="ECO:0000259" key="1">
    <source>
        <dbReference type="SMART" id="SM00507"/>
    </source>
</evidence>
<dbReference type="RefSeq" id="WP_118145783.1">
    <property type="nucleotide sequence ID" value="NZ_QRWH01000014.1"/>
</dbReference>
<dbReference type="GO" id="GO:0004519">
    <property type="term" value="F:endonuclease activity"/>
    <property type="evidence" value="ECO:0007669"/>
    <property type="project" value="UniProtKB-KW"/>
</dbReference>
<evidence type="ECO:0000313" key="3">
    <source>
        <dbReference type="Proteomes" id="UP000283630"/>
    </source>
</evidence>